<dbReference type="EMBL" id="MTAC01000028">
    <property type="protein sequence ID" value="OSI32230.1"/>
    <property type="molecule type" value="Genomic_DNA"/>
</dbReference>
<dbReference type="RefSeq" id="WP_085418779.1">
    <property type="nucleotide sequence ID" value="NZ_CP091509.1"/>
</dbReference>
<proteinExistence type="predicted"/>
<keyword evidence="2" id="KW-1185">Reference proteome</keyword>
<evidence type="ECO:0000313" key="2">
    <source>
        <dbReference type="Proteomes" id="UP000193346"/>
    </source>
</evidence>
<gene>
    <name evidence="1" type="ORF">BV913_09880</name>
</gene>
<evidence type="ECO:0000313" key="1">
    <source>
        <dbReference type="EMBL" id="OSI32230.1"/>
    </source>
</evidence>
<organism evidence="1 2">
    <name type="scientific">Neisseria dumasiana</name>
    <dbReference type="NCBI Taxonomy" id="1931275"/>
    <lineage>
        <taxon>Bacteria</taxon>
        <taxon>Pseudomonadati</taxon>
        <taxon>Pseudomonadota</taxon>
        <taxon>Betaproteobacteria</taxon>
        <taxon>Neisseriales</taxon>
        <taxon>Neisseriaceae</taxon>
        <taxon>Neisseria</taxon>
    </lineage>
</organism>
<sequence length="64" mass="6989">MAKEAANGNTSGFCKHYGGTAGAGKTVPAVFHLIGYIGKRPSEKSFFRRPEFKLHRHSAMLPKV</sequence>
<comment type="caution">
    <text evidence="1">The sequence shown here is derived from an EMBL/GenBank/DDBJ whole genome shotgun (WGS) entry which is preliminary data.</text>
</comment>
<name>A0ABX3WLI5_9NEIS</name>
<reference evidence="1 2" key="1">
    <citation type="submission" date="2017-01" db="EMBL/GenBank/DDBJ databases">
        <authorList>
            <person name="Wolfgang W.J."/>
            <person name="Cole J."/>
            <person name="Wroblewski D."/>
            <person name="Mcginnis J."/>
            <person name="Musser K.A."/>
        </authorList>
    </citation>
    <scope>NUCLEOTIDE SEQUENCE [LARGE SCALE GENOMIC DNA]</scope>
    <source>
        <strain evidence="1 2">93087</strain>
    </source>
</reference>
<accession>A0ABX3WLI5</accession>
<dbReference type="Proteomes" id="UP000193346">
    <property type="component" value="Unassembled WGS sequence"/>
</dbReference>
<protein>
    <submittedName>
        <fullName evidence="1">Uncharacterized protein</fullName>
    </submittedName>
</protein>